<dbReference type="Gramene" id="Pp3c23_20480V3.1">
    <property type="protein sequence ID" value="PAC:32950779.CDS.1"/>
    <property type="gene ID" value="Pp3c23_20480"/>
</dbReference>
<dbReference type="Proteomes" id="UP000006727">
    <property type="component" value="Chromosome 23"/>
</dbReference>
<dbReference type="InParanoid" id="A9S582"/>
<dbReference type="PaxDb" id="3218-PP1S49_74V6.1"/>
<gene>
    <name evidence="1" type="ORF">PHYPA_028346</name>
</gene>
<dbReference type="EnsemblPlants" id="Pp3c23_20480V3.1">
    <property type="protein sequence ID" value="PAC:32950779.CDS.1"/>
    <property type="gene ID" value="Pp3c23_20480"/>
</dbReference>
<evidence type="ECO:0000313" key="1">
    <source>
        <dbReference type="EMBL" id="PNR29652.1"/>
    </source>
</evidence>
<protein>
    <submittedName>
        <fullName evidence="1 2">Uncharacterized protein</fullName>
    </submittedName>
</protein>
<name>A9S582_PHYPA</name>
<accession>A9S582</accession>
<reference evidence="1 3" key="2">
    <citation type="journal article" date="2018" name="Plant J.">
        <title>The Physcomitrella patens chromosome-scale assembly reveals moss genome structure and evolution.</title>
        <authorList>
            <person name="Lang D."/>
            <person name="Ullrich K.K."/>
            <person name="Murat F."/>
            <person name="Fuchs J."/>
            <person name="Jenkins J."/>
            <person name="Haas F.B."/>
            <person name="Piednoel M."/>
            <person name="Gundlach H."/>
            <person name="Van Bel M."/>
            <person name="Meyberg R."/>
            <person name="Vives C."/>
            <person name="Morata J."/>
            <person name="Symeonidi A."/>
            <person name="Hiss M."/>
            <person name="Muchero W."/>
            <person name="Kamisugi Y."/>
            <person name="Saleh O."/>
            <person name="Blanc G."/>
            <person name="Decker E.L."/>
            <person name="van Gessel N."/>
            <person name="Grimwood J."/>
            <person name="Hayes R.D."/>
            <person name="Graham S.W."/>
            <person name="Gunter L.E."/>
            <person name="McDaniel S.F."/>
            <person name="Hoernstein S.N.W."/>
            <person name="Larsson A."/>
            <person name="Li F.W."/>
            <person name="Perroud P.F."/>
            <person name="Phillips J."/>
            <person name="Ranjan P."/>
            <person name="Rokshar D.S."/>
            <person name="Rothfels C.J."/>
            <person name="Schneider L."/>
            <person name="Shu S."/>
            <person name="Stevenson D.W."/>
            <person name="Thummler F."/>
            <person name="Tillich M."/>
            <person name="Villarreal Aguilar J.C."/>
            <person name="Widiez T."/>
            <person name="Wong G.K."/>
            <person name="Wymore A."/>
            <person name="Zhang Y."/>
            <person name="Zimmer A.D."/>
            <person name="Quatrano R.S."/>
            <person name="Mayer K.F.X."/>
            <person name="Goodstein D."/>
            <person name="Casacuberta J.M."/>
            <person name="Vandepoele K."/>
            <person name="Reski R."/>
            <person name="Cuming A.C."/>
            <person name="Tuskan G.A."/>
            <person name="Maumus F."/>
            <person name="Salse J."/>
            <person name="Schmutz J."/>
            <person name="Rensing S.A."/>
        </authorList>
    </citation>
    <scope>NUCLEOTIDE SEQUENCE [LARGE SCALE GENOMIC DNA]</scope>
    <source>
        <strain evidence="2 3">cv. Gransden 2004</strain>
    </source>
</reference>
<dbReference type="EMBL" id="ABEU02000023">
    <property type="protein sequence ID" value="PNR29652.1"/>
    <property type="molecule type" value="Genomic_DNA"/>
</dbReference>
<proteinExistence type="predicted"/>
<evidence type="ECO:0000313" key="2">
    <source>
        <dbReference type="EnsemblPlants" id="PAC:32950779.CDS.1"/>
    </source>
</evidence>
<reference evidence="2" key="3">
    <citation type="submission" date="2020-12" db="UniProtKB">
        <authorList>
            <consortium name="EnsemblPlants"/>
        </authorList>
    </citation>
    <scope>IDENTIFICATION</scope>
</reference>
<organism evidence="1">
    <name type="scientific">Physcomitrium patens</name>
    <name type="common">Spreading-leaved earth moss</name>
    <name type="synonym">Physcomitrella patens</name>
    <dbReference type="NCBI Taxonomy" id="3218"/>
    <lineage>
        <taxon>Eukaryota</taxon>
        <taxon>Viridiplantae</taxon>
        <taxon>Streptophyta</taxon>
        <taxon>Embryophyta</taxon>
        <taxon>Bryophyta</taxon>
        <taxon>Bryophytina</taxon>
        <taxon>Bryopsida</taxon>
        <taxon>Funariidae</taxon>
        <taxon>Funariales</taxon>
        <taxon>Funariaceae</taxon>
        <taxon>Physcomitrium</taxon>
    </lineage>
</organism>
<reference evidence="1 3" key="1">
    <citation type="journal article" date="2008" name="Science">
        <title>The Physcomitrella genome reveals evolutionary insights into the conquest of land by plants.</title>
        <authorList>
            <person name="Rensing S."/>
            <person name="Lang D."/>
            <person name="Zimmer A."/>
            <person name="Terry A."/>
            <person name="Salamov A."/>
            <person name="Shapiro H."/>
            <person name="Nishiyama T."/>
            <person name="Perroud P.-F."/>
            <person name="Lindquist E."/>
            <person name="Kamisugi Y."/>
            <person name="Tanahashi T."/>
            <person name="Sakakibara K."/>
            <person name="Fujita T."/>
            <person name="Oishi K."/>
            <person name="Shin-I T."/>
            <person name="Kuroki Y."/>
            <person name="Toyoda A."/>
            <person name="Suzuki Y."/>
            <person name="Hashimoto A."/>
            <person name="Yamaguchi K."/>
            <person name="Sugano A."/>
            <person name="Kohara Y."/>
            <person name="Fujiyama A."/>
            <person name="Anterola A."/>
            <person name="Aoki S."/>
            <person name="Ashton N."/>
            <person name="Barbazuk W.B."/>
            <person name="Barker E."/>
            <person name="Bennetzen J."/>
            <person name="Bezanilla M."/>
            <person name="Blankenship R."/>
            <person name="Cho S.H."/>
            <person name="Dutcher S."/>
            <person name="Estelle M."/>
            <person name="Fawcett J.A."/>
            <person name="Gundlach H."/>
            <person name="Hanada K."/>
            <person name="Heyl A."/>
            <person name="Hicks K.A."/>
            <person name="Hugh J."/>
            <person name="Lohr M."/>
            <person name="Mayer K."/>
            <person name="Melkozernov A."/>
            <person name="Murata T."/>
            <person name="Nelson D."/>
            <person name="Pils B."/>
            <person name="Prigge M."/>
            <person name="Reiss B."/>
            <person name="Renner T."/>
            <person name="Rombauts S."/>
            <person name="Rushton P."/>
            <person name="Sanderfoot A."/>
            <person name="Schween G."/>
            <person name="Shiu S.-H."/>
            <person name="Stueber K."/>
            <person name="Theodoulou F.L."/>
            <person name="Tu H."/>
            <person name="Van de Peer Y."/>
            <person name="Verrier P.J."/>
            <person name="Waters E."/>
            <person name="Wood A."/>
            <person name="Yang L."/>
            <person name="Cove D."/>
            <person name="Cuming A."/>
            <person name="Hasebe M."/>
            <person name="Lucas S."/>
            <person name="Mishler D.B."/>
            <person name="Reski R."/>
            <person name="Grigoriev I."/>
            <person name="Quatrano R.S."/>
            <person name="Boore J.L."/>
        </authorList>
    </citation>
    <scope>NUCLEOTIDE SEQUENCE [LARGE SCALE GENOMIC DNA]</scope>
    <source>
        <strain evidence="2 3">cv. Gransden 2004</strain>
    </source>
</reference>
<dbReference type="AlphaFoldDB" id="A9S582"/>
<sequence length="148" mass="16094">MGMQSGCESYLVDDHERGSYCTVTTPEGSWLRNPSTLLLTSSVAQCLPSVANVCSTSRVSLTVSVAASHYKSFPKQSPEYHSMRGRLLNFQSFSLLSLGQICRWVPQAHQTRGRFILGLPVKDITVPTCSGYIIVDGPVTGWLLAPGT</sequence>
<dbReference type="Gramene" id="Pp3c23_20480V3.2">
    <property type="protein sequence ID" value="PAC:32950780.CDS.1"/>
    <property type="gene ID" value="Pp3c23_20480"/>
</dbReference>
<evidence type="ECO:0000313" key="3">
    <source>
        <dbReference type="Proteomes" id="UP000006727"/>
    </source>
</evidence>
<dbReference type="EnsemblPlants" id="Pp3c23_20480V3.2">
    <property type="protein sequence ID" value="PAC:32950780.CDS.1"/>
    <property type="gene ID" value="Pp3c23_20480"/>
</dbReference>
<keyword evidence="3" id="KW-1185">Reference proteome</keyword>
<dbReference type="HOGENOM" id="CLU_1761855_0_0_1"/>